<dbReference type="Gene3D" id="3.40.50.720">
    <property type="entry name" value="NAD(P)-binding Rossmann-like Domain"/>
    <property type="match status" value="1"/>
</dbReference>
<comment type="similarity">
    <text evidence="1 3">Belongs to the short-chain dehydrogenases/reductases (SDR) family.</text>
</comment>
<proteinExistence type="inferred from homology"/>
<organism evidence="4 5">
    <name type="scientific">Alsobacter ponti</name>
    <dbReference type="NCBI Taxonomy" id="2962936"/>
    <lineage>
        <taxon>Bacteria</taxon>
        <taxon>Pseudomonadati</taxon>
        <taxon>Pseudomonadota</taxon>
        <taxon>Alphaproteobacteria</taxon>
        <taxon>Hyphomicrobiales</taxon>
        <taxon>Alsobacteraceae</taxon>
        <taxon>Alsobacter</taxon>
    </lineage>
</organism>
<dbReference type="PROSITE" id="PS51257">
    <property type="entry name" value="PROKAR_LIPOPROTEIN"/>
    <property type="match status" value="1"/>
</dbReference>
<protein>
    <submittedName>
        <fullName evidence="4">SDR family oxidoreductase</fullName>
    </submittedName>
</protein>
<accession>A0ABT1LBI9</accession>
<dbReference type="Pfam" id="PF00106">
    <property type="entry name" value="adh_short"/>
    <property type="match status" value="1"/>
</dbReference>
<evidence type="ECO:0000313" key="5">
    <source>
        <dbReference type="Proteomes" id="UP001205890"/>
    </source>
</evidence>
<dbReference type="CDD" id="cd05233">
    <property type="entry name" value="SDR_c"/>
    <property type="match status" value="1"/>
</dbReference>
<gene>
    <name evidence="4" type="ORF">NK718_07375</name>
</gene>
<dbReference type="PRINTS" id="PR00081">
    <property type="entry name" value="GDHRDH"/>
</dbReference>
<dbReference type="PRINTS" id="PR00080">
    <property type="entry name" value="SDRFAMILY"/>
</dbReference>
<dbReference type="Proteomes" id="UP001205890">
    <property type="component" value="Unassembled WGS sequence"/>
</dbReference>
<keyword evidence="5" id="KW-1185">Reference proteome</keyword>
<sequence length="244" mass="26116">MTRPKSALVTGGSQGIGQACVAALLDAGWRVAALSRDEGRLAALAASTPEPTRERLTTIPADVSREADVDRAVAAAAERLGGLDALVNSAGVSMRANRRLADSDPAEWRRIVDINLTGTYLMCRAALPHLERSDEATVVNIQSTASYAAKPTVGVYAASKFGVRALTESLIEEYQGSNVRVTAVSPGAVDTTIWTHKAEPPDDARRATMIRASDIAEIVLWLIERPARLHIPNITVTPTRWGRP</sequence>
<dbReference type="PANTHER" id="PTHR43115:SF4">
    <property type="entry name" value="DEHYDROGENASE_REDUCTASE SDR FAMILY MEMBER 11"/>
    <property type="match status" value="1"/>
</dbReference>
<reference evidence="4 5" key="1">
    <citation type="submission" date="2022-07" db="EMBL/GenBank/DDBJ databases">
        <authorList>
            <person name="Li W.-J."/>
            <person name="Deng Q.-Q."/>
        </authorList>
    </citation>
    <scope>NUCLEOTIDE SEQUENCE [LARGE SCALE GENOMIC DNA]</scope>
    <source>
        <strain evidence="4 5">SYSU M60028</strain>
    </source>
</reference>
<dbReference type="PANTHER" id="PTHR43115">
    <property type="entry name" value="DEHYDROGENASE/REDUCTASE SDR FAMILY MEMBER 11"/>
    <property type="match status" value="1"/>
</dbReference>
<evidence type="ECO:0000313" key="4">
    <source>
        <dbReference type="EMBL" id="MCP8938331.1"/>
    </source>
</evidence>
<evidence type="ECO:0000256" key="2">
    <source>
        <dbReference type="ARBA" id="ARBA00023002"/>
    </source>
</evidence>
<dbReference type="RefSeq" id="WP_254740137.1">
    <property type="nucleotide sequence ID" value="NZ_JANCLU010000005.1"/>
</dbReference>
<evidence type="ECO:0000256" key="3">
    <source>
        <dbReference type="RuleBase" id="RU000363"/>
    </source>
</evidence>
<evidence type="ECO:0000256" key="1">
    <source>
        <dbReference type="ARBA" id="ARBA00006484"/>
    </source>
</evidence>
<comment type="caution">
    <text evidence="4">The sequence shown here is derived from an EMBL/GenBank/DDBJ whole genome shotgun (WGS) entry which is preliminary data.</text>
</comment>
<dbReference type="InterPro" id="IPR036291">
    <property type="entry name" value="NAD(P)-bd_dom_sf"/>
</dbReference>
<dbReference type="EMBL" id="JANCLU010000005">
    <property type="protein sequence ID" value="MCP8938331.1"/>
    <property type="molecule type" value="Genomic_DNA"/>
</dbReference>
<dbReference type="SUPFAM" id="SSF51735">
    <property type="entry name" value="NAD(P)-binding Rossmann-fold domains"/>
    <property type="match status" value="1"/>
</dbReference>
<name>A0ABT1LBI9_9HYPH</name>
<dbReference type="InterPro" id="IPR002347">
    <property type="entry name" value="SDR_fam"/>
</dbReference>
<keyword evidence="2" id="KW-0560">Oxidoreductase</keyword>